<evidence type="ECO:0000256" key="2">
    <source>
        <dbReference type="ARBA" id="ARBA00022801"/>
    </source>
</evidence>
<name>A0ABT0MDG4_9BACL</name>
<dbReference type="InterPro" id="IPR008571">
    <property type="entry name" value="HerA-like"/>
</dbReference>
<evidence type="ECO:0000256" key="6">
    <source>
        <dbReference type="ARBA" id="ARBA00023235"/>
    </source>
</evidence>
<dbReference type="Pfam" id="PF05872">
    <property type="entry name" value="HerA_C"/>
    <property type="match status" value="1"/>
</dbReference>
<sequence length="575" mass="64840">MNPFNANYFVGYVNHVSPQYVKVHFPSSTLLNKHIFSGEEFNGGLIGNFVTIEGENLGFIGRIAELDLPEKERLSLSEKAFQSSDFHPTAKVEILLSFDYFDSSNAQKTLSSFPNIGSKVYICPSKFIQKYVINFGEKDKQNGLLINLGHLTSNKDTQVKISQQAMFSRHCAIVGTTGGGKSWTVAKLIEGMIKNHTKTILIDPTGEYSTLTQSSNTDTESAVLGSEASFSYHKLTTEDLFFLVKPSGRIQAPKLQEAIRSLKCVQSNIKNISYFSDFVTERGNLKKDGMDVIKFERFCYEHPELDDNHLNFDIKALERQITYECVYNNGTTYGNQSPNDLSYCVSLITRIGNMRKTKILQSVLGLDKDQERNDLTKIIDDFLMPTQKDKLLLRIGFEKIGFEYQAREIVANAIGTYLLDKSRKNEFRHFPIVLILDEAHQFLNNKVVDEYFETSTLSAFDQIAKECRKYGLFLCIATQMPKDIPIGTLSQMGTFIVHRLINYNDKEAIKQACSSADLDLLSFLPMLGSGEAILTGVDFPMPLILKIDEPEIPPDSKTPVFSNIRSYKEMSGKVL</sequence>
<evidence type="ECO:0000259" key="7">
    <source>
        <dbReference type="Pfam" id="PF01935"/>
    </source>
</evidence>
<comment type="caution">
    <text evidence="9">The sequence shown here is derived from an EMBL/GenBank/DDBJ whole genome shotgun (WGS) entry which is preliminary data.</text>
</comment>
<evidence type="ECO:0000259" key="8">
    <source>
        <dbReference type="Pfam" id="PF05872"/>
    </source>
</evidence>
<keyword evidence="1" id="KW-0547">Nucleotide-binding</keyword>
<dbReference type="EMBL" id="JAMAST010000027">
    <property type="protein sequence ID" value="MCL1632917.1"/>
    <property type="molecule type" value="Genomic_DNA"/>
</dbReference>
<proteinExistence type="predicted"/>
<dbReference type="PANTHER" id="PTHR42957:SF1">
    <property type="entry name" value="HELICASE MJ1565-RELATED"/>
    <property type="match status" value="1"/>
</dbReference>
<keyword evidence="5" id="KW-0238">DNA-binding</keyword>
<dbReference type="SUPFAM" id="SSF52540">
    <property type="entry name" value="P-loop containing nucleoside triphosphate hydrolases"/>
    <property type="match status" value="1"/>
</dbReference>
<dbReference type="Pfam" id="PF01935">
    <property type="entry name" value="DUF87"/>
    <property type="match status" value="1"/>
</dbReference>
<dbReference type="InterPro" id="IPR002789">
    <property type="entry name" value="HerA_central"/>
</dbReference>
<keyword evidence="2" id="KW-0378">Hydrolase</keyword>
<evidence type="ECO:0000313" key="9">
    <source>
        <dbReference type="EMBL" id="MCL1632917.1"/>
    </source>
</evidence>
<dbReference type="Proteomes" id="UP001203004">
    <property type="component" value="Unassembled WGS sequence"/>
</dbReference>
<evidence type="ECO:0000256" key="3">
    <source>
        <dbReference type="ARBA" id="ARBA00022806"/>
    </source>
</evidence>
<dbReference type="InterPro" id="IPR027417">
    <property type="entry name" value="P-loop_NTPase"/>
</dbReference>
<dbReference type="PANTHER" id="PTHR42957">
    <property type="entry name" value="HELICASE MJ1565-RELATED"/>
    <property type="match status" value="1"/>
</dbReference>
<evidence type="ECO:0000256" key="4">
    <source>
        <dbReference type="ARBA" id="ARBA00022840"/>
    </source>
</evidence>
<protein>
    <submittedName>
        <fullName evidence="9">ATP-binding protein</fullName>
    </submittedName>
</protein>
<reference evidence="9 10" key="1">
    <citation type="submission" date="2022-05" db="EMBL/GenBank/DDBJ databases">
        <title>Sporolactobacillus sp nov CPB3-1, isolated from tree bark (Mangifera indica L.).</title>
        <authorList>
            <person name="Phuengjayaem S."/>
            <person name="Tanasupawat S."/>
        </authorList>
    </citation>
    <scope>NUCLEOTIDE SEQUENCE [LARGE SCALE GENOMIC DNA]</scope>
    <source>
        <strain evidence="9 10">CPB3-1</strain>
    </source>
</reference>
<dbReference type="InterPro" id="IPR033186">
    <property type="entry name" value="HerA_C"/>
</dbReference>
<keyword evidence="3" id="KW-0347">Helicase</keyword>
<keyword evidence="4 9" id="KW-0067">ATP-binding</keyword>
<dbReference type="Gene3D" id="3.40.50.300">
    <property type="entry name" value="P-loop containing nucleotide triphosphate hydrolases"/>
    <property type="match status" value="2"/>
</dbReference>
<accession>A0ABT0MDG4</accession>
<evidence type="ECO:0000256" key="1">
    <source>
        <dbReference type="ARBA" id="ARBA00022741"/>
    </source>
</evidence>
<evidence type="ECO:0000256" key="5">
    <source>
        <dbReference type="ARBA" id="ARBA00023125"/>
    </source>
</evidence>
<feature type="domain" description="Helicase HerA-like C-terminal" evidence="8">
    <location>
        <begin position="432"/>
        <end position="538"/>
    </location>
</feature>
<evidence type="ECO:0000313" key="10">
    <source>
        <dbReference type="Proteomes" id="UP001203004"/>
    </source>
</evidence>
<gene>
    <name evidence="9" type="ORF">M3N64_13405</name>
</gene>
<organism evidence="9 10">
    <name type="scientific">Sporolactobacillus mangiferae</name>
    <dbReference type="NCBI Taxonomy" id="2940498"/>
    <lineage>
        <taxon>Bacteria</taxon>
        <taxon>Bacillati</taxon>
        <taxon>Bacillota</taxon>
        <taxon>Bacilli</taxon>
        <taxon>Bacillales</taxon>
        <taxon>Sporolactobacillaceae</taxon>
        <taxon>Sporolactobacillus</taxon>
    </lineage>
</organism>
<feature type="domain" description="Helicase HerA central" evidence="7">
    <location>
        <begin position="146"/>
        <end position="261"/>
    </location>
</feature>
<dbReference type="GO" id="GO:0005524">
    <property type="term" value="F:ATP binding"/>
    <property type="evidence" value="ECO:0007669"/>
    <property type="project" value="UniProtKB-KW"/>
</dbReference>
<keyword evidence="6" id="KW-0413">Isomerase</keyword>
<keyword evidence="10" id="KW-1185">Reference proteome</keyword>
<dbReference type="RefSeq" id="WP_249103777.1">
    <property type="nucleotide sequence ID" value="NZ_JAMAST010000027.1"/>
</dbReference>